<dbReference type="OrthoDB" id="9823195at2"/>
<accession>E8ZHC8</accession>
<dbReference type="KEGG" id="mha:HF1_05410"/>
<dbReference type="EMBL" id="FR773153">
    <property type="protein sequence ID" value="CBY92549.1"/>
    <property type="molecule type" value="Genomic_DNA"/>
</dbReference>
<proteinExistence type="predicted"/>
<keyword evidence="2" id="KW-1185">Reference proteome</keyword>
<dbReference type="AlphaFoldDB" id="E8ZHC8"/>
<name>E8ZHC8_MYCHL</name>
<evidence type="ECO:0000313" key="2">
    <source>
        <dbReference type="Proteomes" id="UP000008637"/>
    </source>
</evidence>
<sequence>MEGTTLAKVAAASAGSLGAGAGGLYYSGILSPQKSSIKDLVSRNKGIRIISQEESERWSKAWTKYKEANKDKDQDLWGLEGWKKTDNDSLSSVLKTKCLKEVEAEVADENDSRYKSFVQWCTRTTEIQDQLIGEGYTPIAQTGQDDKWKTNFDEYKKAENTVKIHSLTIATGDNKDTADHLNKLKNGCKSALEAPFNNQDYLNSLEGIKKWCATKTSVG</sequence>
<organism evidence="1 2">
    <name type="scientific">Mycoplasma haemofelis (strain Langford 1)</name>
    <name type="common">Haemobartonella felis</name>
    <dbReference type="NCBI Taxonomy" id="941640"/>
    <lineage>
        <taxon>Bacteria</taxon>
        <taxon>Bacillati</taxon>
        <taxon>Mycoplasmatota</taxon>
        <taxon>Mollicutes</taxon>
        <taxon>Mycoplasmataceae</taxon>
        <taxon>Mycoplasma</taxon>
    </lineage>
</organism>
<dbReference type="HOGENOM" id="CLU_098620_1_0_14"/>
<dbReference type="Proteomes" id="UP000008637">
    <property type="component" value="Chromosome"/>
</dbReference>
<protein>
    <submittedName>
        <fullName evidence="1">Uncharacterized protein</fullName>
    </submittedName>
</protein>
<evidence type="ECO:0000313" key="1">
    <source>
        <dbReference type="EMBL" id="CBY92549.1"/>
    </source>
</evidence>
<reference evidence="1 2" key="1">
    <citation type="journal article" date="2011" name="J. Bacteriol.">
        <title>Complete genome sequence of Mycoplasma haemofelis, a hemotropic mycoplasma.</title>
        <authorList>
            <person name="Barker E.N."/>
            <person name="Helps C.R."/>
            <person name="Peters I.R."/>
            <person name="Darby A.C."/>
            <person name="Radford A.D."/>
            <person name="Tasker S."/>
        </authorList>
    </citation>
    <scope>NUCLEOTIDE SEQUENCE [LARGE SCALE GENOMIC DNA]</scope>
    <source>
        <strain evidence="1 2">Langford 1</strain>
    </source>
</reference>
<gene>
    <name evidence="1" type="ordered locus">HF1_05410</name>
</gene>